<name>C6B7C3_RHILS</name>
<dbReference type="KEGG" id="rlg:Rleg_6950"/>
<dbReference type="AlphaFoldDB" id="C6B7C3"/>
<dbReference type="GO" id="GO:0016020">
    <property type="term" value="C:membrane"/>
    <property type="evidence" value="ECO:0007669"/>
    <property type="project" value="InterPro"/>
</dbReference>
<gene>
    <name evidence="1" type="ordered locus">Rleg_6950</name>
</gene>
<dbReference type="Proteomes" id="UP000002256">
    <property type="component" value="Plasmid pR132502"/>
</dbReference>
<dbReference type="Pfam" id="PF00839">
    <property type="entry name" value="Cys_rich_FGFR"/>
    <property type="match status" value="1"/>
</dbReference>
<keyword evidence="1" id="KW-0614">Plasmid</keyword>
<sequence>MDRQNGAGSFHIRRCGDTLKAVSYGPCNRNILPFSPPKAHQMRAGEFLRRSIVHDGGSMSTRTRLLGGALVAFLALSGAARADTISFADAVSTLANDCGSDIKKFCKGLNLGSGRIQNCLETHAAKVSPTCTATLASVTSSIGQRLAAQSSFTTICKHYVAQFCSGVVGEGNILSCLNKATRVNEGQCGQAITDAGWR</sequence>
<dbReference type="HOGENOM" id="CLU_119064_1_0_5"/>
<evidence type="ECO:0008006" key="3">
    <source>
        <dbReference type="Google" id="ProtNLM"/>
    </source>
</evidence>
<evidence type="ECO:0000313" key="1">
    <source>
        <dbReference type="EMBL" id="ACS59981.1"/>
    </source>
</evidence>
<dbReference type="PANTHER" id="PTHR11884">
    <property type="entry name" value="SELECTIN LIGAND RELATED"/>
    <property type="match status" value="1"/>
</dbReference>
<dbReference type="EMBL" id="CP001624">
    <property type="protein sequence ID" value="ACS59981.1"/>
    <property type="molecule type" value="Genomic_DNA"/>
</dbReference>
<organism evidence="1 2">
    <name type="scientific">Rhizobium leguminosarum bv. trifolii (strain WSM1325)</name>
    <dbReference type="NCBI Taxonomy" id="395491"/>
    <lineage>
        <taxon>Bacteria</taxon>
        <taxon>Pseudomonadati</taxon>
        <taxon>Pseudomonadota</taxon>
        <taxon>Alphaproteobacteria</taxon>
        <taxon>Hyphomicrobiales</taxon>
        <taxon>Rhizobiaceae</taxon>
        <taxon>Rhizobium/Agrobacterium group</taxon>
        <taxon>Rhizobium</taxon>
    </lineage>
</organism>
<geneLocation type="plasmid" evidence="1 2">
    <name>pR132502</name>
</geneLocation>
<dbReference type="InterPro" id="IPR039728">
    <property type="entry name" value="GLG1"/>
</dbReference>
<dbReference type="InterPro" id="IPR001893">
    <property type="entry name" value="Cys-rich_GLG1_repeat"/>
</dbReference>
<evidence type="ECO:0000313" key="2">
    <source>
        <dbReference type="Proteomes" id="UP000002256"/>
    </source>
</evidence>
<reference evidence="1 2" key="1">
    <citation type="journal article" date="2010" name="Stand. Genomic Sci.">
        <title>Complete genome sequence of Rhizobium leguminosarum bv. trifolii strain WSM1325, an effective microsymbiont of annual Mediterranean clovers.</title>
        <authorList>
            <person name="Reeve W."/>
            <person name="O'Hara G."/>
            <person name="Chain P."/>
            <person name="Ardley J."/>
            <person name="Brau L."/>
            <person name="Nandesena K."/>
            <person name="Tiwari R."/>
            <person name="Copeland A."/>
            <person name="Nolan M."/>
            <person name="Han C."/>
            <person name="Brettin T."/>
            <person name="Land M."/>
            <person name="Ovchinikova G."/>
            <person name="Ivanova N."/>
            <person name="Mavromatis K."/>
            <person name="Markowitz V."/>
            <person name="Kyrpides N."/>
            <person name="Melino V."/>
            <person name="Denton M."/>
            <person name="Yates R."/>
            <person name="Howieson J."/>
        </authorList>
    </citation>
    <scope>NUCLEOTIDE SEQUENCE [LARGE SCALE GENOMIC DNA]</scope>
    <source>
        <strain evidence="1 2">WSM1325</strain>
        <plasmid evidence="2">Plasmid pR132502</plasmid>
    </source>
</reference>
<protein>
    <recommendedName>
        <fullName evidence="3">Cysteine rich repeat protein</fullName>
    </recommendedName>
</protein>
<dbReference type="PANTHER" id="PTHR11884:SF1">
    <property type="entry name" value="GOLGI APPARATUS PROTEIN 1"/>
    <property type="match status" value="1"/>
</dbReference>
<proteinExistence type="predicted"/>
<accession>C6B7C3</accession>